<evidence type="ECO:0000256" key="1">
    <source>
        <dbReference type="SAM" id="Phobius"/>
    </source>
</evidence>
<organism evidence="3 4">
    <name type="scientific">Candidatus Uhrbacteria bacterium CG_4_9_14_3_um_filter_36_7</name>
    <dbReference type="NCBI Taxonomy" id="1975033"/>
    <lineage>
        <taxon>Bacteria</taxon>
        <taxon>Candidatus Uhriibacteriota</taxon>
    </lineage>
</organism>
<dbReference type="SUPFAM" id="SSF53850">
    <property type="entry name" value="Periplasmic binding protein-like II"/>
    <property type="match status" value="1"/>
</dbReference>
<dbReference type="CDD" id="cd00995">
    <property type="entry name" value="PBP2_NikA_DppA_OppA_like"/>
    <property type="match status" value="1"/>
</dbReference>
<keyword evidence="1" id="KW-1133">Transmembrane helix</keyword>
<feature type="transmembrane region" description="Helical" evidence="1">
    <location>
        <begin position="34"/>
        <end position="55"/>
    </location>
</feature>
<name>A0A2M7XFY9_9BACT</name>
<dbReference type="GO" id="GO:0043190">
    <property type="term" value="C:ATP-binding cassette (ABC) transporter complex"/>
    <property type="evidence" value="ECO:0007669"/>
    <property type="project" value="InterPro"/>
</dbReference>
<dbReference type="Proteomes" id="UP000229749">
    <property type="component" value="Unassembled WGS sequence"/>
</dbReference>
<dbReference type="InterPro" id="IPR000914">
    <property type="entry name" value="SBP_5_dom"/>
</dbReference>
<evidence type="ECO:0000259" key="2">
    <source>
        <dbReference type="Pfam" id="PF00496"/>
    </source>
</evidence>
<evidence type="ECO:0000313" key="4">
    <source>
        <dbReference type="Proteomes" id="UP000229749"/>
    </source>
</evidence>
<proteinExistence type="predicted"/>
<dbReference type="EMBL" id="PFWS01000054">
    <property type="protein sequence ID" value="PJA46779.1"/>
    <property type="molecule type" value="Genomic_DNA"/>
</dbReference>
<dbReference type="AlphaFoldDB" id="A0A2M7XFY9"/>
<gene>
    <name evidence="3" type="ORF">CO172_03505</name>
</gene>
<reference evidence="4" key="1">
    <citation type="submission" date="2017-09" db="EMBL/GenBank/DDBJ databases">
        <title>Depth-based differentiation of microbial function through sediment-hosted aquifers and enrichment of novel symbionts in the deep terrestrial subsurface.</title>
        <authorList>
            <person name="Probst A.J."/>
            <person name="Ladd B."/>
            <person name="Jarett J.K."/>
            <person name="Geller-Mcgrath D.E."/>
            <person name="Sieber C.M.K."/>
            <person name="Emerson J.B."/>
            <person name="Anantharaman K."/>
            <person name="Thomas B.C."/>
            <person name="Malmstrom R."/>
            <person name="Stieglmeier M."/>
            <person name="Klingl A."/>
            <person name="Woyke T."/>
            <person name="Ryan C.M."/>
            <person name="Banfield J.F."/>
        </authorList>
    </citation>
    <scope>NUCLEOTIDE SEQUENCE [LARGE SCALE GENOMIC DNA]</scope>
</reference>
<dbReference type="PANTHER" id="PTHR30290">
    <property type="entry name" value="PERIPLASMIC BINDING COMPONENT OF ABC TRANSPORTER"/>
    <property type="match status" value="1"/>
</dbReference>
<dbReference type="PANTHER" id="PTHR30290:SF72">
    <property type="entry name" value="HTH-TYPE TRANSCRIPTIONAL REGULATOR SGRR"/>
    <property type="match status" value="1"/>
</dbReference>
<comment type="caution">
    <text evidence="3">The sequence shown here is derived from an EMBL/GenBank/DDBJ whole genome shotgun (WGS) entry which is preliminary data.</text>
</comment>
<feature type="domain" description="Solute-binding protein family 5" evidence="2">
    <location>
        <begin position="109"/>
        <end position="453"/>
    </location>
</feature>
<dbReference type="InterPro" id="IPR030678">
    <property type="entry name" value="Peptide/Ni-bd"/>
</dbReference>
<protein>
    <recommendedName>
        <fullName evidence="2">Solute-binding protein family 5 domain-containing protein</fullName>
    </recommendedName>
</protein>
<dbReference type="Gene3D" id="3.40.190.10">
    <property type="entry name" value="Periplasmic binding protein-like II"/>
    <property type="match status" value="1"/>
</dbReference>
<dbReference type="GO" id="GO:0042597">
    <property type="term" value="C:periplasmic space"/>
    <property type="evidence" value="ECO:0007669"/>
    <property type="project" value="UniProtKB-ARBA"/>
</dbReference>
<accession>A0A2M7XFY9</accession>
<dbReference type="InterPro" id="IPR039424">
    <property type="entry name" value="SBP_5"/>
</dbReference>
<dbReference type="Pfam" id="PF00496">
    <property type="entry name" value="SBP_bac_5"/>
    <property type="match status" value="1"/>
</dbReference>
<dbReference type="Gene3D" id="3.10.105.10">
    <property type="entry name" value="Dipeptide-binding Protein, Domain 3"/>
    <property type="match status" value="1"/>
</dbReference>
<dbReference type="Gene3D" id="3.90.76.10">
    <property type="entry name" value="Dipeptide-binding Protein, Domain 1"/>
    <property type="match status" value="1"/>
</dbReference>
<sequence>MKQQVFHETKNVSFPRWKQWKQLPSLLSKTEQRILQTAFILAFISLFILVGGYLFTHGSPSPVFGGTYTEGLIGAPQLINPLYAISDVDQDLSKLIYTGLFRWDPENGIIPDIALSYTVSEDKKNYYIDLRSDVFWHHGSQVQAKDIILTFKLLQDPAYQSPFFSRYQGIKVEEINPYQIVFTLEKPSNNFLSLLTIGLLPADLWQSIPAQNAVLTSLNREPIGNGPFKFEKLEMDKRGVVRSYELSAYQEFHRGSPLIKQIHFKFYPNEKTAEEAVKNKHIQGLGFVSPEFVSLFEKEGMKFYYPQTSRFTTLFFNTQKHPALQNKEIRKWLARSIKSQSLIPPDQSPIMMPIFYPFFPEITEKIEISSIVSNSEDQNLATLLEAAKIQSPLALTLVTVDEPEFRFMAETLKQQWGNLGISLTIQFAPPASFEDDILRTRTYDLLLVNIEMGKDGAPFIFWHSSQIAYPGLNFSQWKNEDIDPLLQQWEETQDKTQQTSLAQSMETILEEEVPAIFLVRFTYPYTITKRIKNVFLPQIHIPSDRFSRIETWYMNTQKKINLF</sequence>
<keyword evidence="1" id="KW-0812">Transmembrane</keyword>
<dbReference type="PIRSF" id="PIRSF002741">
    <property type="entry name" value="MppA"/>
    <property type="match status" value="1"/>
</dbReference>
<dbReference type="GO" id="GO:0015833">
    <property type="term" value="P:peptide transport"/>
    <property type="evidence" value="ECO:0007669"/>
    <property type="project" value="TreeGrafter"/>
</dbReference>
<keyword evidence="1" id="KW-0472">Membrane</keyword>
<dbReference type="GO" id="GO:1904680">
    <property type="term" value="F:peptide transmembrane transporter activity"/>
    <property type="evidence" value="ECO:0007669"/>
    <property type="project" value="TreeGrafter"/>
</dbReference>
<evidence type="ECO:0000313" key="3">
    <source>
        <dbReference type="EMBL" id="PJA46779.1"/>
    </source>
</evidence>